<evidence type="ECO:0000313" key="3">
    <source>
        <dbReference type="Proteomes" id="UP001420932"/>
    </source>
</evidence>
<feature type="compositionally biased region" description="Basic and acidic residues" evidence="1">
    <location>
        <begin position="131"/>
        <end position="145"/>
    </location>
</feature>
<proteinExistence type="predicted"/>
<dbReference type="AlphaFoldDB" id="A0AAP0Q667"/>
<accession>A0AAP0Q667</accession>
<organism evidence="2 3">
    <name type="scientific">Stephania yunnanensis</name>
    <dbReference type="NCBI Taxonomy" id="152371"/>
    <lineage>
        <taxon>Eukaryota</taxon>
        <taxon>Viridiplantae</taxon>
        <taxon>Streptophyta</taxon>
        <taxon>Embryophyta</taxon>
        <taxon>Tracheophyta</taxon>
        <taxon>Spermatophyta</taxon>
        <taxon>Magnoliopsida</taxon>
        <taxon>Ranunculales</taxon>
        <taxon>Menispermaceae</taxon>
        <taxon>Menispermoideae</taxon>
        <taxon>Cissampelideae</taxon>
        <taxon>Stephania</taxon>
    </lineage>
</organism>
<name>A0AAP0Q667_9MAGN</name>
<sequence>MASNGQRIQRKKSSNVDPTEQGLTTAAIRLADAFAYTDCARLQKELRSIIELSREDVMRVMLLLGGEDKDNTQERRRPRGRPREGKLVVTCEDDGSVDGSNEPPARTTLTYMPLQQARMAYRNTDLQQRGDGQRHWRGSDADGQQRHRRSLVEALAKSKLEGGGIVDGQCDTEDSTPAGSSGSGEDK</sequence>
<reference evidence="2 3" key="1">
    <citation type="submission" date="2024-01" db="EMBL/GenBank/DDBJ databases">
        <title>Genome assemblies of Stephania.</title>
        <authorList>
            <person name="Yang L."/>
        </authorList>
    </citation>
    <scope>NUCLEOTIDE SEQUENCE [LARGE SCALE GENOMIC DNA]</scope>
    <source>
        <strain evidence="2">YNDBR</strain>
        <tissue evidence="2">Leaf</tissue>
    </source>
</reference>
<dbReference type="Proteomes" id="UP001420932">
    <property type="component" value="Unassembled WGS sequence"/>
</dbReference>
<evidence type="ECO:0000256" key="1">
    <source>
        <dbReference type="SAM" id="MobiDB-lite"/>
    </source>
</evidence>
<keyword evidence="3" id="KW-1185">Reference proteome</keyword>
<comment type="caution">
    <text evidence="2">The sequence shown here is derived from an EMBL/GenBank/DDBJ whole genome shotgun (WGS) entry which is preliminary data.</text>
</comment>
<dbReference type="EMBL" id="JBBNAF010000001">
    <property type="protein sequence ID" value="KAK9169207.1"/>
    <property type="molecule type" value="Genomic_DNA"/>
</dbReference>
<gene>
    <name evidence="2" type="ORF">Syun_001347</name>
</gene>
<feature type="region of interest" description="Disordered" evidence="1">
    <location>
        <begin position="126"/>
        <end position="187"/>
    </location>
</feature>
<protein>
    <submittedName>
        <fullName evidence="2">Uncharacterized protein</fullName>
    </submittedName>
</protein>
<evidence type="ECO:0000313" key="2">
    <source>
        <dbReference type="EMBL" id="KAK9169207.1"/>
    </source>
</evidence>